<dbReference type="AlphaFoldDB" id="A0A3D9HS66"/>
<evidence type="ECO:0000256" key="3">
    <source>
        <dbReference type="ARBA" id="ARBA00023125"/>
    </source>
</evidence>
<dbReference type="Proteomes" id="UP000256845">
    <property type="component" value="Unassembled WGS sequence"/>
</dbReference>
<dbReference type="PROSITE" id="PS50937">
    <property type="entry name" value="HTH_MERR_2"/>
    <property type="match status" value="1"/>
</dbReference>
<dbReference type="GO" id="GO:0003700">
    <property type="term" value="F:DNA-binding transcription factor activity"/>
    <property type="evidence" value="ECO:0007669"/>
    <property type="project" value="InterPro"/>
</dbReference>
<dbReference type="EMBL" id="QRDW01000002">
    <property type="protein sequence ID" value="RED52310.1"/>
    <property type="molecule type" value="Genomic_DNA"/>
</dbReference>
<dbReference type="InterPro" id="IPR036594">
    <property type="entry name" value="Meth_synthase_dom"/>
</dbReference>
<keyword evidence="3" id="KW-0238">DNA-binding</keyword>
<comment type="caution">
    <text evidence="7">The sequence shown here is derived from an EMBL/GenBank/DDBJ whole genome shotgun (WGS) entry which is preliminary data.</text>
</comment>
<feature type="domain" description="B12-binding" evidence="6">
    <location>
        <begin position="176"/>
        <end position="298"/>
    </location>
</feature>
<keyword evidence="1" id="KW-0678">Repressor</keyword>
<evidence type="ECO:0000313" key="7">
    <source>
        <dbReference type="EMBL" id="RED52310.1"/>
    </source>
</evidence>
<feature type="domain" description="HTH merR-type" evidence="5">
    <location>
        <begin position="14"/>
        <end position="74"/>
    </location>
</feature>
<keyword evidence="4" id="KW-0804">Transcription</keyword>
<evidence type="ECO:0000256" key="2">
    <source>
        <dbReference type="ARBA" id="ARBA00023015"/>
    </source>
</evidence>
<dbReference type="SUPFAM" id="SSF46955">
    <property type="entry name" value="Putative DNA-binding domain"/>
    <property type="match status" value="1"/>
</dbReference>
<dbReference type="InterPro" id="IPR047057">
    <property type="entry name" value="MerR_fam"/>
</dbReference>
<evidence type="ECO:0000259" key="5">
    <source>
        <dbReference type="PROSITE" id="PS50937"/>
    </source>
</evidence>
<keyword evidence="2" id="KW-0805">Transcription regulation</keyword>
<keyword evidence="8" id="KW-1185">Reference proteome</keyword>
<proteinExistence type="predicted"/>
<dbReference type="PROSITE" id="PS51332">
    <property type="entry name" value="B12_BINDING"/>
    <property type="match status" value="1"/>
</dbReference>
<dbReference type="InterPro" id="IPR036724">
    <property type="entry name" value="Cobalamin-bd_sf"/>
</dbReference>
<dbReference type="InterPro" id="IPR003759">
    <property type="entry name" value="Cbl-bd_cap"/>
</dbReference>
<gene>
    <name evidence="7" type="ORF">DFP90_102330</name>
</gene>
<dbReference type="Pfam" id="PF13411">
    <property type="entry name" value="MerR_1"/>
    <property type="match status" value="1"/>
</dbReference>
<dbReference type="GO" id="GO:0031419">
    <property type="term" value="F:cobalamin binding"/>
    <property type="evidence" value="ECO:0007669"/>
    <property type="project" value="InterPro"/>
</dbReference>
<dbReference type="InterPro" id="IPR000551">
    <property type="entry name" value="MerR-type_HTH_dom"/>
</dbReference>
<dbReference type="Gene3D" id="1.10.1660.10">
    <property type="match status" value="1"/>
</dbReference>
<evidence type="ECO:0000259" key="6">
    <source>
        <dbReference type="PROSITE" id="PS51332"/>
    </source>
</evidence>
<dbReference type="OrthoDB" id="9810140at2"/>
<dbReference type="RefSeq" id="WP_115935856.1">
    <property type="nucleotide sequence ID" value="NZ_QRDW01000002.1"/>
</dbReference>
<organism evidence="7 8">
    <name type="scientific">Aestuariispira insulae</name>
    <dbReference type="NCBI Taxonomy" id="1461337"/>
    <lineage>
        <taxon>Bacteria</taxon>
        <taxon>Pseudomonadati</taxon>
        <taxon>Pseudomonadota</taxon>
        <taxon>Alphaproteobacteria</taxon>
        <taxon>Rhodospirillales</taxon>
        <taxon>Kiloniellaceae</taxon>
        <taxon>Aestuariispira</taxon>
    </lineage>
</organism>
<dbReference type="GO" id="GO:0003677">
    <property type="term" value="F:DNA binding"/>
    <property type="evidence" value="ECO:0007669"/>
    <property type="project" value="UniProtKB-KW"/>
</dbReference>
<protein>
    <submittedName>
        <fullName evidence="7">B12 binding protein</fullName>
    </submittedName>
</protein>
<dbReference type="PANTHER" id="PTHR30204:SF69">
    <property type="entry name" value="MERR-FAMILY TRANSCRIPTIONAL REGULATOR"/>
    <property type="match status" value="1"/>
</dbReference>
<evidence type="ECO:0000313" key="8">
    <source>
        <dbReference type="Proteomes" id="UP000256845"/>
    </source>
</evidence>
<dbReference type="InterPro" id="IPR009061">
    <property type="entry name" value="DNA-bd_dom_put_sf"/>
</dbReference>
<dbReference type="SUPFAM" id="SSF52242">
    <property type="entry name" value="Cobalamin (vitamin B12)-binding domain"/>
    <property type="match status" value="1"/>
</dbReference>
<dbReference type="GO" id="GO:0046872">
    <property type="term" value="F:metal ion binding"/>
    <property type="evidence" value="ECO:0007669"/>
    <property type="project" value="InterPro"/>
</dbReference>
<dbReference type="InterPro" id="IPR006158">
    <property type="entry name" value="Cobalamin-bd"/>
</dbReference>
<dbReference type="Gene3D" id="1.10.1240.10">
    <property type="entry name" value="Methionine synthase domain"/>
    <property type="match status" value="1"/>
</dbReference>
<accession>A0A3D9HS66</accession>
<dbReference type="Pfam" id="PF02607">
    <property type="entry name" value="B12-binding_2"/>
    <property type="match status" value="1"/>
</dbReference>
<evidence type="ECO:0000256" key="4">
    <source>
        <dbReference type="ARBA" id="ARBA00023163"/>
    </source>
</evidence>
<dbReference type="PANTHER" id="PTHR30204">
    <property type="entry name" value="REDOX-CYCLING DRUG-SENSING TRANSCRIPTIONAL ACTIVATOR SOXR"/>
    <property type="match status" value="1"/>
</dbReference>
<dbReference type="CDD" id="cd01104">
    <property type="entry name" value="HTH_MlrA-CarA"/>
    <property type="match status" value="1"/>
</dbReference>
<name>A0A3D9HS66_9PROT</name>
<reference evidence="7 8" key="1">
    <citation type="submission" date="2018-07" db="EMBL/GenBank/DDBJ databases">
        <title>Genomic Encyclopedia of Type Strains, Phase III (KMG-III): the genomes of soil and plant-associated and newly described type strains.</title>
        <authorList>
            <person name="Whitman W."/>
        </authorList>
    </citation>
    <scope>NUCLEOTIDE SEQUENCE [LARGE SCALE GENOMIC DNA]</scope>
    <source>
        <strain evidence="7 8">CECT 8488</strain>
    </source>
</reference>
<dbReference type="Gene3D" id="3.40.50.280">
    <property type="entry name" value="Cobalamin-binding domain"/>
    <property type="match status" value="1"/>
</dbReference>
<sequence>MSDVKLNTSAVCSIAEIKPETLRTWERRYQAVAPQRDESGRRQYSETDVNRISMLVRLVQDGHAIGQVAQLEDEDLARLADKAVKTVRSAESSFVRGIIEAIDEINIVEMHRRISAVLHSHPPLTAYSNFIIPLLQRIGDRWEKGELSVAQEHILSNAIRQQLSAMPAQFSTIFGKQPVLISTPVGELHELGSLMAGHIAAYCGYPIIQLGPNTPIEDLAMLARQTDAAAVALSLVAREHLRQAEIQVRNLECLLPETVELWIGGCAAQELAGTGRLRIFRDLVTFEQFLKDLDATRS</sequence>
<evidence type="ECO:0000256" key="1">
    <source>
        <dbReference type="ARBA" id="ARBA00022491"/>
    </source>
</evidence>
<dbReference type="SMART" id="SM00422">
    <property type="entry name" value="HTH_MERR"/>
    <property type="match status" value="1"/>
</dbReference>